<feature type="transmembrane region" description="Helical" evidence="1">
    <location>
        <begin position="948"/>
        <end position="965"/>
    </location>
</feature>
<dbReference type="OrthoDB" id="419138at2759"/>
<comment type="caution">
    <text evidence="2">The sequence shown here is derived from an EMBL/GenBank/DDBJ whole genome shotgun (WGS) entry which is preliminary data.</text>
</comment>
<dbReference type="AlphaFoldDB" id="A0A482X7H2"/>
<feature type="transmembrane region" description="Helical" evidence="1">
    <location>
        <begin position="541"/>
        <end position="571"/>
    </location>
</feature>
<sequence length="986" mass="112908">MWVRMTIYLFQITILVMSILIVSTIEYKEIKPDVKENMCNKSEFFHVESLSCIHCETQKHLKPSENRLSCICDEFSRIVKNEYSDHPTCAPCSRGEVPTTDKMSCIPCTNLSEIQNLNAISASSRTICDKCSKSEITVERQIDGKLLQTQTCFKCAEGTKASDDSRTCKPCTNETCVCPITTHERLNGDLCSPRSFIPAWLDESGSHMITYNKAALTIESFYLKNNLKLFYFLCKMKNRQACQAMANVCVLLLYQDEQRSGPCHMMRDSKPASDKDAYPWLYYGEGEAPTVLARKKILSKYSLDNTSSRSRLHFKITQWSMNGTWLGAVNSTLSHFCLCNDNDMQTDAAFRFGVLYSHSCVITAKELLRRDTLFYEPHLFTDNQLYAVPVLIRNLKQGNKYPNKFSDKSQWQLVRRYFLVDRIGGIPFKEKDHRRKQNGYPQTIRYLKHSMLSVKVQEDPDGLIYPPLLELEYSVLTYEEIEANIPIEVTFSVKFYMENNIAHYIEVWVGVLSACAVIWAAMQTWTHSRRSGRTTIDVMTLAELCLITAGHLSNVFFTVVSGAAVYTFVFYKGQAVVQQLLPESRVMFLVKTYIIIAYCLKLVEVIRLIWYQICVDIFLVDWERPKPMHQDGNGAATVSIWRTYFVANEWNEIQTRRKTSVAFQLISTVFLMKVCEIEEWSRAGPDLSSPHNPYSPLLRFSITLIIYITVYISQWLFMMGVYERYIKNAIQEFVDVCSIANISVFVLALENFGYYIHGRSAHGFADTDMKTIMTQLQREEQDLVGHRGLLPASDQQTFQISIPSQLREYYRRVMASISTENQGGRKSSGLLAAGLKNKMSPGNIDLERSSQAYQSMNKFLAAFLEHNEHECFQDAKTKALKDLDYEVREKLFVESLLDMEFSDSHDRGVFYCDNGNSFDNVLFYGNEATLVSFDLITFCFVEVLSQNYLLAAIVTGASAAIISLVRKIGGKKNLAKKTLIDERFLI</sequence>
<name>A0A482X7H2_LAOST</name>
<dbReference type="InParanoid" id="A0A482X7H2"/>
<dbReference type="Pfam" id="PF09773">
    <property type="entry name" value="Meckelin"/>
    <property type="match status" value="1"/>
</dbReference>
<dbReference type="InterPro" id="IPR019170">
    <property type="entry name" value="Meckelin"/>
</dbReference>
<keyword evidence="1" id="KW-0812">Transmembrane</keyword>
<reference evidence="2 3" key="1">
    <citation type="journal article" date="2017" name="Gigascience">
        <title>Genome sequence of the small brown planthopper, Laodelphax striatellus.</title>
        <authorList>
            <person name="Zhu J."/>
            <person name="Jiang F."/>
            <person name="Wang X."/>
            <person name="Yang P."/>
            <person name="Bao Y."/>
            <person name="Zhao W."/>
            <person name="Wang W."/>
            <person name="Lu H."/>
            <person name="Wang Q."/>
            <person name="Cui N."/>
            <person name="Li J."/>
            <person name="Chen X."/>
            <person name="Luo L."/>
            <person name="Yu J."/>
            <person name="Kang L."/>
            <person name="Cui F."/>
        </authorList>
    </citation>
    <scope>NUCLEOTIDE SEQUENCE [LARGE SCALE GENOMIC DNA]</scope>
    <source>
        <strain evidence="2">Lst14</strain>
    </source>
</reference>
<evidence type="ECO:0000256" key="1">
    <source>
        <dbReference type="SAM" id="Phobius"/>
    </source>
</evidence>
<dbReference type="PANTHER" id="PTHR21274">
    <property type="entry name" value="MECKELIN"/>
    <property type="match status" value="1"/>
</dbReference>
<dbReference type="Proteomes" id="UP000291343">
    <property type="component" value="Unassembled WGS sequence"/>
</dbReference>
<keyword evidence="1" id="KW-1133">Transmembrane helix</keyword>
<feature type="transmembrane region" description="Helical" evidence="1">
    <location>
        <begin position="6"/>
        <end position="25"/>
    </location>
</feature>
<organism evidence="2 3">
    <name type="scientific">Laodelphax striatellus</name>
    <name type="common">Small brown planthopper</name>
    <name type="synonym">Delphax striatella</name>
    <dbReference type="NCBI Taxonomy" id="195883"/>
    <lineage>
        <taxon>Eukaryota</taxon>
        <taxon>Metazoa</taxon>
        <taxon>Ecdysozoa</taxon>
        <taxon>Arthropoda</taxon>
        <taxon>Hexapoda</taxon>
        <taxon>Insecta</taxon>
        <taxon>Pterygota</taxon>
        <taxon>Neoptera</taxon>
        <taxon>Paraneoptera</taxon>
        <taxon>Hemiptera</taxon>
        <taxon>Auchenorrhyncha</taxon>
        <taxon>Fulgoroidea</taxon>
        <taxon>Delphacidae</taxon>
        <taxon>Criomorphinae</taxon>
        <taxon>Laodelphax</taxon>
    </lineage>
</organism>
<evidence type="ECO:0000313" key="3">
    <source>
        <dbReference type="Proteomes" id="UP000291343"/>
    </source>
</evidence>
<proteinExistence type="predicted"/>
<keyword evidence="1" id="KW-0472">Membrane</keyword>
<dbReference type="PANTHER" id="PTHR21274:SF0">
    <property type="entry name" value="MECKELIN"/>
    <property type="match status" value="1"/>
</dbReference>
<dbReference type="FunCoup" id="A0A482X7H2">
    <property type="interactions" value="78"/>
</dbReference>
<feature type="transmembrane region" description="Helical" evidence="1">
    <location>
        <begin position="697"/>
        <end position="721"/>
    </location>
</feature>
<feature type="transmembrane region" description="Helical" evidence="1">
    <location>
        <begin position="592"/>
        <end position="613"/>
    </location>
</feature>
<evidence type="ECO:0008006" key="4">
    <source>
        <dbReference type="Google" id="ProtNLM"/>
    </source>
</evidence>
<feature type="transmembrane region" description="Helical" evidence="1">
    <location>
        <begin position="501"/>
        <end position="521"/>
    </location>
</feature>
<evidence type="ECO:0000313" key="2">
    <source>
        <dbReference type="EMBL" id="RZF41616.1"/>
    </source>
</evidence>
<dbReference type="GO" id="GO:0060271">
    <property type="term" value="P:cilium assembly"/>
    <property type="evidence" value="ECO:0007669"/>
    <property type="project" value="InterPro"/>
</dbReference>
<accession>A0A482X7H2</accession>
<dbReference type="SMR" id="A0A482X7H2"/>
<gene>
    <name evidence="2" type="ORF">LSTR_LSTR000330</name>
</gene>
<protein>
    <recommendedName>
        <fullName evidence="4">Meckelin</fullName>
    </recommendedName>
</protein>
<keyword evidence="3" id="KW-1185">Reference proteome</keyword>
<dbReference type="STRING" id="195883.A0A482X7H2"/>
<dbReference type="GO" id="GO:0036038">
    <property type="term" value="C:MKS complex"/>
    <property type="evidence" value="ECO:0007669"/>
    <property type="project" value="InterPro"/>
</dbReference>
<dbReference type="EMBL" id="QKKF02016774">
    <property type="protein sequence ID" value="RZF41616.1"/>
    <property type="molecule type" value="Genomic_DNA"/>
</dbReference>